<dbReference type="InterPro" id="IPR036179">
    <property type="entry name" value="Ig-like_dom_sf"/>
</dbReference>
<dbReference type="GO" id="GO:0016020">
    <property type="term" value="C:membrane"/>
    <property type="evidence" value="ECO:0007669"/>
    <property type="project" value="InterPro"/>
</dbReference>
<protein>
    <recommendedName>
        <fullName evidence="5">Ig-like domain-containing protein</fullName>
    </recommendedName>
</protein>
<feature type="domain" description="G-protein coupled receptors family 2 profile 1" evidence="1">
    <location>
        <begin position="164"/>
        <end position="220"/>
    </location>
</feature>
<evidence type="ECO:0000259" key="1">
    <source>
        <dbReference type="PROSITE" id="PS50227"/>
    </source>
</evidence>
<dbReference type="InterPro" id="IPR001879">
    <property type="entry name" value="GPCR_2_extracellular_dom"/>
</dbReference>
<dbReference type="PROSITE" id="PS50835">
    <property type="entry name" value="IG_LIKE"/>
    <property type="match status" value="1"/>
</dbReference>
<keyword evidence="4" id="KW-1185">Reference proteome</keyword>
<gene>
    <name evidence="3" type="ORF">WA026_022499</name>
</gene>
<name>A0AAW1UNH1_9CUCU</name>
<dbReference type="GO" id="GO:0007189">
    <property type="term" value="P:adenylate cyclase-activating G protein-coupled receptor signaling pathway"/>
    <property type="evidence" value="ECO:0007669"/>
    <property type="project" value="TreeGrafter"/>
</dbReference>
<dbReference type="InterPro" id="IPR007110">
    <property type="entry name" value="Ig-like_dom"/>
</dbReference>
<dbReference type="PANTHER" id="PTHR45813:SF8">
    <property type="entry name" value="IG-LIKE DOMAIN-CONTAINING PROTEIN"/>
    <property type="match status" value="1"/>
</dbReference>
<evidence type="ECO:0000313" key="4">
    <source>
        <dbReference type="Proteomes" id="UP001431783"/>
    </source>
</evidence>
<dbReference type="InterPro" id="IPR051587">
    <property type="entry name" value="Adhesion_GPCR"/>
</dbReference>
<comment type="caution">
    <text evidence="3">The sequence shown here is derived from an EMBL/GenBank/DDBJ whole genome shotgun (WGS) entry which is preliminary data.</text>
</comment>
<dbReference type="PANTHER" id="PTHR45813">
    <property type="entry name" value="IG-LIKE DOMAIN-CONTAINING PROTEIN"/>
    <property type="match status" value="1"/>
</dbReference>
<reference evidence="3 4" key="1">
    <citation type="submission" date="2023-03" db="EMBL/GenBank/DDBJ databases">
        <title>Genome insight into feeding habits of ladybird beetles.</title>
        <authorList>
            <person name="Li H.-S."/>
            <person name="Huang Y.-H."/>
            <person name="Pang H."/>
        </authorList>
    </citation>
    <scope>NUCLEOTIDE SEQUENCE [LARGE SCALE GENOMIC DNA]</scope>
    <source>
        <strain evidence="3">SYSU_2023b</strain>
        <tissue evidence="3">Whole body</tissue>
    </source>
</reference>
<feature type="domain" description="Ig-like" evidence="2">
    <location>
        <begin position="63"/>
        <end position="152"/>
    </location>
</feature>
<dbReference type="PROSITE" id="PS50227">
    <property type="entry name" value="G_PROTEIN_RECEP_F2_3"/>
    <property type="match status" value="1"/>
</dbReference>
<dbReference type="SMART" id="SM00409">
    <property type="entry name" value="IG"/>
    <property type="match status" value="1"/>
</dbReference>
<dbReference type="InterPro" id="IPR013783">
    <property type="entry name" value="Ig-like_fold"/>
</dbReference>
<dbReference type="Gene3D" id="4.10.1240.10">
    <property type="entry name" value="GPCR, family 2, extracellular hormone receptor domain"/>
    <property type="match status" value="1"/>
</dbReference>
<evidence type="ECO:0000313" key="3">
    <source>
        <dbReference type="EMBL" id="KAK9882630.1"/>
    </source>
</evidence>
<dbReference type="SUPFAM" id="SSF48726">
    <property type="entry name" value="Immunoglobulin"/>
    <property type="match status" value="1"/>
</dbReference>
<dbReference type="Proteomes" id="UP001431783">
    <property type="component" value="Unassembled WGS sequence"/>
</dbReference>
<evidence type="ECO:0000259" key="2">
    <source>
        <dbReference type="PROSITE" id="PS50835"/>
    </source>
</evidence>
<dbReference type="EMBL" id="JARQZJ010000079">
    <property type="protein sequence ID" value="KAK9882630.1"/>
    <property type="molecule type" value="Genomic_DNA"/>
</dbReference>
<organism evidence="3 4">
    <name type="scientific">Henosepilachna vigintioctopunctata</name>
    <dbReference type="NCBI Taxonomy" id="420089"/>
    <lineage>
        <taxon>Eukaryota</taxon>
        <taxon>Metazoa</taxon>
        <taxon>Ecdysozoa</taxon>
        <taxon>Arthropoda</taxon>
        <taxon>Hexapoda</taxon>
        <taxon>Insecta</taxon>
        <taxon>Pterygota</taxon>
        <taxon>Neoptera</taxon>
        <taxon>Endopterygota</taxon>
        <taxon>Coleoptera</taxon>
        <taxon>Polyphaga</taxon>
        <taxon>Cucujiformia</taxon>
        <taxon>Coccinelloidea</taxon>
        <taxon>Coccinellidae</taxon>
        <taxon>Epilachninae</taxon>
        <taxon>Epilachnini</taxon>
        <taxon>Henosepilachna</taxon>
    </lineage>
</organism>
<dbReference type="AlphaFoldDB" id="A0AAW1UNH1"/>
<feature type="non-terminal residue" evidence="3">
    <location>
        <position position="366"/>
    </location>
</feature>
<evidence type="ECO:0008006" key="5">
    <source>
        <dbReference type="Google" id="ProtNLM"/>
    </source>
</evidence>
<dbReference type="GO" id="GO:0004930">
    <property type="term" value="F:G protein-coupled receptor activity"/>
    <property type="evidence" value="ECO:0007669"/>
    <property type="project" value="InterPro"/>
</dbReference>
<dbReference type="Gene3D" id="2.60.40.10">
    <property type="entry name" value="Immunoglobulins"/>
    <property type="match status" value="1"/>
</dbReference>
<accession>A0AAW1UNH1</accession>
<sequence length="366" mass="41275">MVSFCFRRKWQRIIKDPHFDGQYTALLGVTDADVTDGGVFTCQVEDFGFRRCVSKRMRIKEPPIITLDPMSLTVRKGDNFTVKCICSTADSFDRHTYSWTKNRELLPVRTEWGSYEVLYPTGSILQVYKVKKSAKFSCLVQDGAISSEASIEVLVVGTDGVETCQAEESFDVQWPVTAPDSESIQNCPRGYIGRAHRQCSLVARGPAWRTPDFSRCTSLELHKTFENLRLYCIGYETSLGPEETLSAVLGHLDSRHLLPGEGSRVLELLREFAAKANITHYSAPEAGKTFLDIIDKIMQQNDALISEEQVQLLQQFIQEVVIQYMSPQVNSKRSTFRSSSDTVDVSIAAIDKIKSPFLRIPFSRKS</sequence>
<dbReference type="InterPro" id="IPR036445">
    <property type="entry name" value="GPCR_2_extracell_dom_sf"/>
</dbReference>
<proteinExistence type="predicted"/>
<dbReference type="InterPro" id="IPR003599">
    <property type="entry name" value="Ig_sub"/>
</dbReference>